<evidence type="ECO:0000313" key="1">
    <source>
        <dbReference type="EMBL" id="KAK3044824.1"/>
    </source>
</evidence>
<proteinExistence type="predicted"/>
<dbReference type="EMBL" id="JAWDJW010011400">
    <property type="protein sequence ID" value="KAK3044824.1"/>
    <property type="molecule type" value="Genomic_DNA"/>
</dbReference>
<name>A0ACC3CUX1_9PEZI</name>
<protein>
    <submittedName>
        <fullName evidence="1">Glutamate 5-kinase</fullName>
    </submittedName>
</protein>
<organism evidence="1 2">
    <name type="scientific">Coniosporium uncinatum</name>
    <dbReference type="NCBI Taxonomy" id="93489"/>
    <lineage>
        <taxon>Eukaryota</taxon>
        <taxon>Fungi</taxon>
        <taxon>Dikarya</taxon>
        <taxon>Ascomycota</taxon>
        <taxon>Pezizomycotina</taxon>
        <taxon>Dothideomycetes</taxon>
        <taxon>Dothideomycetes incertae sedis</taxon>
        <taxon>Coniosporium</taxon>
    </lineage>
</organism>
<dbReference type="Proteomes" id="UP001186974">
    <property type="component" value="Unassembled WGS sequence"/>
</dbReference>
<evidence type="ECO:0000313" key="2">
    <source>
        <dbReference type="Proteomes" id="UP001186974"/>
    </source>
</evidence>
<sequence length="54" mass="6267">MMDMERRPKHLPQVQALAAIGQCRLMSLWDNLFGMLQQKVAQILLTRNDIADRT</sequence>
<reference evidence="1" key="1">
    <citation type="submission" date="2024-09" db="EMBL/GenBank/DDBJ databases">
        <title>Black Yeasts Isolated from many extreme environments.</title>
        <authorList>
            <person name="Coleine C."/>
            <person name="Stajich J.E."/>
            <person name="Selbmann L."/>
        </authorList>
    </citation>
    <scope>NUCLEOTIDE SEQUENCE</scope>
    <source>
        <strain evidence="1">CCFEE 5737</strain>
    </source>
</reference>
<keyword evidence="2" id="KW-1185">Reference proteome</keyword>
<gene>
    <name evidence="1" type="primary">PRO1</name>
    <name evidence="1" type="ORF">LTS18_000256</name>
</gene>
<comment type="caution">
    <text evidence="1">The sequence shown here is derived from an EMBL/GenBank/DDBJ whole genome shotgun (WGS) entry which is preliminary data.</text>
</comment>
<feature type="non-terminal residue" evidence="1">
    <location>
        <position position="54"/>
    </location>
</feature>
<accession>A0ACC3CUX1</accession>